<dbReference type="FunFam" id="3.30.1390.10:FF:000001">
    <property type="entry name" value="50S ribosomal protein L7/L12"/>
    <property type="match status" value="1"/>
</dbReference>
<comment type="similarity">
    <text evidence="1">Belongs to the bacterial ribosomal protein bL12 family.</text>
</comment>
<dbReference type="Proteomes" id="UP001151582">
    <property type="component" value="Unassembled WGS sequence"/>
</dbReference>
<dbReference type="CDD" id="cd00387">
    <property type="entry name" value="Ribosomal_L7_L12"/>
    <property type="match status" value="1"/>
</dbReference>
<evidence type="ECO:0000259" key="6">
    <source>
        <dbReference type="Pfam" id="PF16320"/>
    </source>
</evidence>
<protein>
    <submittedName>
        <fullName evidence="7">54S ribosomal protein L12, mitochondrial</fullName>
    </submittedName>
</protein>
<dbReference type="Gene3D" id="3.30.1390.10">
    <property type="match status" value="1"/>
</dbReference>
<keyword evidence="2 7" id="KW-0689">Ribosomal protein</keyword>
<dbReference type="EMBL" id="JANBQB010000021">
    <property type="protein sequence ID" value="KAJ1984385.1"/>
    <property type="molecule type" value="Genomic_DNA"/>
</dbReference>
<gene>
    <name evidence="7" type="primary">MNP1</name>
    <name evidence="7" type="ORF">H4R34_000701</name>
</gene>
<dbReference type="OrthoDB" id="250175at2759"/>
<accession>A0A9W8B4W6</accession>
<feature type="domain" description="Large ribosomal subunit protein bL12 C-terminal" evidence="5">
    <location>
        <begin position="116"/>
        <end position="184"/>
    </location>
</feature>
<dbReference type="PANTHER" id="PTHR45987:SF4">
    <property type="entry name" value="LARGE RIBOSOMAL SUBUNIT PROTEIN BL12M"/>
    <property type="match status" value="1"/>
</dbReference>
<dbReference type="InterPro" id="IPR014719">
    <property type="entry name" value="Ribosomal_bL12_C/ClpS-like"/>
</dbReference>
<dbReference type="Gene3D" id="1.20.5.710">
    <property type="entry name" value="Single helix bin"/>
    <property type="match status" value="1"/>
</dbReference>
<proteinExistence type="inferred from homology"/>
<keyword evidence="3" id="KW-0687">Ribonucleoprotein</keyword>
<evidence type="ECO:0000256" key="1">
    <source>
        <dbReference type="ARBA" id="ARBA00007197"/>
    </source>
</evidence>
<evidence type="ECO:0000259" key="5">
    <source>
        <dbReference type="Pfam" id="PF00542"/>
    </source>
</evidence>
<name>A0A9W8B4W6_9FUNG</name>
<evidence type="ECO:0000256" key="3">
    <source>
        <dbReference type="ARBA" id="ARBA00023274"/>
    </source>
</evidence>
<dbReference type="GO" id="GO:0005762">
    <property type="term" value="C:mitochondrial large ribosomal subunit"/>
    <property type="evidence" value="ECO:0007669"/>
    <property type="project" value="TreeGrafter"/>
</dbReference>
<organism evidence="7 8">
    <name type="scientific">Dimargaris verticillata</name>
    <dbReference type="NCBI Taxonomy" id="2761393"/>
    <lineage>
        <taxon>Eukaryota</taxon>
        <taxon>Fungi</taxon>
        <taxon>Fungi incertae sedis</taxon>
        <taxon>Zoopagomycota</taxon>
        <taxon>Kickxellomycotina</taxon>
        <taxon>Dimargaritomycetes</taxon>
        <taxon>Dimargaritales</taxon>
        <taxon>Dimargaritaceae</taxon>
        <taxon>Dimargaris</taxon>
    </lineage>
</organism>
<dbReference type="InterPro" id="IPR008932">
    <property type="entry name" value="Ribosomal_bL12_oligo"/>
</dbReference>
<dbReference type="GO" id="GO:0003729">
    <property type="term" value="F:mRNA binding"/>
    <property type="evidence" value="ECO:0007669"/>
    <property type="project" value="TreeGrafter"/>
</dbReference>
<dbReference type="HAMAP" id="MF_00368">
    <property type="entry name" value="Ribosomal_bL12"/>
    <property type="match status" value="1"/>
</dbReference>
<feature type="domain" description="Large ribosomal subunit protein bL12 oligomerization" evidence="6">
    <location>
        <begin position="50"/>
        <end position="100"/>
    </location>
</feature>
<dbReference type="SUPFAM" id="SSF54736">
    <property type="entry name" value="ClpS-like"/>
    <property type="match status" value="1"/>
</dbReference>
<dbReference type="SUPFAM" id="SSF48300">
    <property type="entry name" value="Ribosomal protein L7/12, oligomerisation (N-terminal) domain"/>
    <property type="match status" value="1"/>
</dbReference>
<dbReference type="GO" id="GO:0006412">
    <property type="term" value="P:translation"/>
    <property type="evidence" value="ECO:0007669"/>
    <property type="project" value="InterPro"/>
</dbReference>
<dbReference type="PANTHER" id="PTHR45987">
    <property type="entry name" value="39S RIBOSOMAL PROTEIN L12"/>
    <property type="match status" value="1"/>
</dbReference>
<feature type="region of interest" description="Disordered" evidence="4">
    <location>
        <begin position="26"/>
        <end position="49"/>
    </location>
</feature>
<dbReference type="InterPro" id="IPR013823">
    <property type="entry name" value="Ribosomal_bL12_C"/>
</dbReference>
<sequence length="184" mass="19761">MGYFSASLGSRRALSYTSTRWAAEATEPASASADTMPLSTPRAQGSQDKLQGIVQQIEQLTLLETADLVDMLKSRFNIKDMGMPMMAAPMMGGQGAGGAGAAAEEEAPKAEAKTHFTVKLEKFDAKAKAKIIREIKGIVPNMNLVEAKKFVEGAPKVIKEETPKEEAEAMKKKLEDLGATITLE</sequence>
<dbReference type="InterPro" id="IPR036235">
    <property type="entry name" value="Ribosomal_bL12_oligo_N_sf"/>
</dbReference>
<evidence type="ECO:0000313" key="7">
    <source>
        <dbReference type="EMBL" id="KAJ1984385.1"/>
    </source>
</evidence>
<dbReference type="Pfam" id="PF00542">
    <property type="entry name" value="Ribosomal_L12"/>
    <property type="match status" value="1"/>
</dbReference>
<feature type="compositionally biased region" description="Polar residues" evidence="4">
    <location>
        <begin position="37"/>
        <end position="49"/>
    </location>
</feature>
<dbReference type="InterPro" id="IPR000206">
    <property type="entry name" value="Ribosomal_bL12"/>
</dbReference>
<evidence type="ECO:0000256" key="4">
    <source>
        <dbReference type="SAM" id="MobiDB-lite"/>
    </source>
</evidence>
<dbReference type="GO" id="GO:0003735">
    <property type="term" value="F:structural constituent of ribosome"/>
    <property type="evidence" value="ECO:0007669"/>
    <property type="project" value="InterPro"/>
</dbReference>
<dbReference type="AlphaFoldDB" id="A0A9W8B4W6"/>
<keyword evidence="8" id="KW-1185">Reference proteome</keyword>
<dbReference type="Pfam" id="PF16320">
    <property type="entry name" value="Ribosomal_L12_N"/>
    <property type="match status" value="1"/>
</dbReference>
<comment type="caution">
    <text evidence="7">The sequence shown here is derived from an EMBL/GenBank/DDBJ whole genome shotgun (WGS) entry which is preliminary data.</text>
</comment>
<evidence type="ECO:0000256" key="2">
    <source>
        <dbReference type="ARBA" id="ARBA00022980"/>
    </source>
</evidence>
<reference evidence="7" key="1">
    <citation type="submission" date="2022-07" db="EMBL/GenBank/DDBJ databases">
        <title>Phylogenomic reconstructions and comparative analyses of Kickxellomycotina fungi.</title>
        <authorList>
            <person name="Reynolds N.K."/>
            <person name="Stajich J.E."/>
            <person name="Barry K."/>
            <person name="Grigoriev I.V."/>
            <person name="Crous P."/>
            <person name="Smith M.E."/>
        </authorList>
    </citation>
    <scope>NUCLEOTIDE SEQUENCE</scope>
    <source>
        <strain evidence="7">RSA 567</strain>
    </source>
</reference>
<evidence type="ECO:0000313" key="8">
    <source>
        <dbReference type="Proteomes" id="UP001151582"/>
    </source>
</evidence>